<dbReference type="GO" id="GO:0016137">
    <property type="term" value="P:glycoside metabolic process"/>
    <property type="evidence" value="ECO:0007669"/>
    <property type="project" value="UniProtKB-ARBA"/>
</dbReference>
<dbReference type="PANTHER" id="PTHR12993:SF11">
    <property type="entry name" value="N-ACETYLGLUCOSAMINYL-PHOSPHATIDYLINOSITOL DE-N-ACETYLASE"/>
    <property type="match status" value="1"/>
</dbReference>
<dbReference type="SUPFAM" id="SSF102588">
    <property type="entry name" value="LmbE-like"/>
    <property type="match status" value="1"/>
</dbReference>
<protein>
    <submittedName>
        <fullName evidence="3">PIG-L family deacetylase</fullName>
    </submittedName>
</protein>
<evidence type="ECO:0000256" key="2">
    <source>
        <dbReference type="SAM" id="MobiDB-lite"/>
    </source>
</evidence>
<accession>A0A6L9S539</accession>
<dbReference type="InterPro" id="IPR003737">
    <property type="entry name" value="GlcNAc_PI_deacetylase-related"/>
</dbReference>
<dbReference type="Proteomes" id="UP000475214">
    <property type="component" value="Unassembled WGS sequence"/>
</dbReference>
<dbReference type="Gene3D" id="3.40.50.10320">
    <property type="entry name" value="LmbE-like"/>
    <property type="match status" value="1"/>
</dbReference>
<name>A0A6L9S539_9ACTN</name>
<organism evidence="3 4">
    <name type="scientific">Phytoactinopolyspora halotolerans</name>
    <dbReference type="NCBI Taxonomy" id="1981512"/>
    <lineage>
        <taxon>Bacteria</taxon>
        <taxon>Bacillati</taxon>
        <taxon>Actinomycetota</taxon>
        <taxon>Actinomycetes</taxon>
        <taxon>Jiangellales</taxon>
        <taxon>Jiangellaceae</taxon>
        <taxon>Phytoactinopolyspora</taxon>
    </lineage>
</organism>
<reference evidence="3 4" key="1">
    <citation type="submission" date="2020-02" db="EMBL/GenBank/DDBJ databases">
        <authorList>
            <person name="Li X.-J."/>
            <person name="Han X.-M."/>
        </authorList>
    </citation>
    <scope>NUCLEOTIDE SEQUENCE [LARGE SCALE GENOMIC DNA]</scope>
    <source>
        <strain evidence="3 4">CCTCC AB 2017055</strain>
    </source>
</reference>
<evidence type="ECO:0000256" key="1">
    <source>
        <dbReference type="ARBA" id="ARBA00022833"/>
    </source>
</evidence>
<dbReference type="PANTHER" id="PTHR12993">
    <property type="entry name" value="N-ACETYLGLUCOSAMINYL-PHOSPHATIDYLINOSITOL DE-N-ACETYLASE-RELATED"/>
    <property type="match status" value="1"/>
</dbReference>
<evidence type="ECO:0000313" key="4">
    <source>
        <dbReference type="Proteomes" id="UP000475214"/>
    </source>
</evidence>
<dbReference type="EMBL" id="JAAGOA010000004">
    <property type="protein sequence ID" value="NED99850.1"/>
    <property type="molecule type" value="Genomic_DNA"/>
</dbReference>
<feature type="region of interest" description="Disordered" evidence="2">
    <location>
        <begin position="231"/>
        <end position="261"/>
    </location>
</feature>
<keyword evidence="4" id="KW-1185">Reference proteome</keyword>
<dbReference type="AlphaFoldDB" id="A0A6L9S539"/>
<dbReference type="InterPro" id="IPR024078">
    <property type="entry name" value="LmbE-like_dom_sf"/>
</dbReference>
<proteinExistence type="predicted"/>
<evidence type="ECO:0000313" key="3">
    <source>
        <dbReference type="EMBL" id="NED99850.1"/>
    </source>
</evidence>
<dbReference type="Pfam" id="PF02585">
    <property type="entry name" value="PIG-L"/>
    <property type="match status" value="1"/>
</dbReference>
<sequence length="261" mass="28447">MNGQVVVVAPHSDDECLGAGGTIALLSRRGILVTVVTVGSELPPLFPPATRDVVQQEARRCHELLGVAESVFLDIPSVGISRVSTARLNHAIQAVIDRVRPRIVFVPFPDRHVDHRAVFDAAVVATRPYRSSRCVRVVAMYEVISETFWNVPGAEPTFTPAWTVDISETIETKIEAFDAYRSRITAFPGPRSAEALRALATFRGSQQSMPYGEAFALVRASFSPLSVLRGPGTASASGCERPIDPTPVAVRPYPREESEQR</sequence>
<dbReference type="RefSeq" id="WP_163734581.1">
    <property type="nucleotide sequence ID" value="NZ_JAAGOA010000004.1"/>
</dbReference>
<dbReference type="GO" id="GO:0016811">
    <property type="term" value="F:hydrolase activity, acting on carbon-nitrogen (but not peptide) bonds, in linear amides"/>
    <property type="evidence" value="ECO:0007669"/>
    <property type="project" value="TreeGrafter"/>
</dbReference>
<gene>
    <name evidence="3" type="ORF">G1H10_06685</name>
</gene>
<keyword evidence="1" id="KW-0862">Zinc</keyword>
<comment type="caution">
    <text evidence="3">The sequence shown here is derived from an EMBL/GenBank/DDBJ whole genome shotgun (WGS) entry which is preliminary data.</text>
</comment>